<dbReference type="Pfam" id="PF01408">
    <property type="entry name" value="GFO_IDH_MocA"/>
    <property type="match status" value="1"/>
</dbReference>
<dbReference type="Proteomes" id="UP001596337">
    <property type="component" value="Unassembled WGS sequence"/>
</dbReference>
<comment type="caution">
    <text evidence="2">The sequence shown here is derived from an EMBL/GenBank/DDBJ whole genome shotgun (WGS) entry which is preliminary data.</text>
</comment>
<dbReference type="InterPro" id="IPR036291">
    <property type="entry name" value="NAD(P)-bd_dom_sf"/>
</dbReference>
<keyword evidence="3" id="KW-1185">Reference proteome</keyword>
<dbReference type="EMBL" id="JBHSXX010000001">
    <property type="protein sequence ID" value="MFC6870573.1"/>
    <property type="molecule type" value="Genomic_DNA"/>
</dbReference>
<dbReference type="PANTHER" id="PTHR43708">
    <property type="entry name" value="CONSERVED EXPRESSED OXIDOREDUCTASE (EUROFUNG)"/>
    <property type="match status" value="1"/>
</dbReference>
<accession>A0ABW2C7S9</accession>
<proteinExistence type="predicted"/>
<protein>
    <submittedName>
        <fullName evidence="2">Gfo/Idh/MocA family oxidoreductase</fullName>
    </submittedName>
</protein>
<evidence type="ECO:0000313" key="2">
    <source>
        <dbReference type="EMBL" id="MFC6870573.1"/>
    </source>
</evidence>
<dbReference type="Gene3D" id="3.40.50.720">
    <property type="entry name" value="NAD(P)-binding Rossmann-like Domain"/>
    <property type="match status" value="1"/>
</dbReference>
<reference evidence="3" key="1">
    <citation type="journal article" date="2019" name="Int. J. Syst. Evol. Microbiol.">
        <title>The Global Catalogue of Microorganisms (GCM) 10K type strain sequencing project: providing services to taxonomists for standard genome sequencing and annotation.</title>
        <authorList>
            <consortium name="The Broad Institute Genomics Platform"/>
            <consortium name="The Broad Institute Genome Sequencing Center for Infectious Disease"/>
            <person name="Wu L."/>
            <person name="Ma J."/>
        </authorList>
    </citation>
    <scope>NUCLEOTIDE SEQUENCE [LARGE SCALE GENOMIC DNA]</scope>
    <source>
        <strain evidence="3">KCTC 32255</strain>
    </source>
</reference>
<dbReference type="RefSeq" id="WP_345402316.1">
    <property type="nucleotide sequence ID" value="NZ_BAABLA010000110.1"/>
</dbReference>
<dbReference type="PANTHER" id="PTHR43708:SF4">
    <property type="entry name" value="OXIDOREDUCTASE YCEM-RELATED"/>
    <property type="match status" value="1"/>
</dbReference>
<evidence type="ECO:0000259" key="1">
    <source>
        <dbReference type="Pfam" id="PF01408"/>
    </source>
</evidence>
<dbReference type="SUPFAM" id="SSF51735">
    <property type="entry name" value="NAD(P)-binding Rossmann-fold domains"/>
    <property type="match status" value="1"/>
</dbReference>
<sequence length="282" mass="29959">MSSDRTRIALVGLDSSRPTRLLEFLTGPTAPDRSRVRYVVGLEGDDPEPLAERFAVEATGMKVSDIIGSVDAALLCTRDGRAHADQALPLLEAGISVWVDKPLATCEDDARSLVRAAATRGLVLACRSGLRDADAVSAAGQSLRRTAGTAAFTIAGPADPGSPHGGLAHYGIHHVELCCEVTRRAGRGAPRAVTGIAVDDGRVRATVQGDRLTAELVFDAPGRCQGFAIMTDGGSWPVEAPPRYLEQQVLRFVSDVQQDRGTPDPEALVTPVRLLEQLLEHQ</sequence>
<evidence type="ECO:0000313" key="3">
    <source>
        <dbReference type="Proteomes" id="UP001596337"/>
    </source>
</evidence>
<dbReference type="InterPro" id="IPR051317">
    <property type="entry name" value="Gfo/Idh/MocA_oxidoreduct"/>
</dbReference>
<feature type="domain" description="Gfo/Idh/MocA-like oxidoreductase N-terminal" evidence="1">
    <location>
        <begin position="35"/>
        <end position="125"/>
    </location>
</feature>
<gene>
    <name evidence="2" type="ORF">ACFQGD_25915</name>
</gene>
<name>A0ABW2C7S9_9PSEU</name>
<organism evidence="2 3">
    <name type="scientific">Haloechinothrix salitolerans</name>
    <dbReference type="NCBI Taxonomy" id="926830"/>
    <lineage>
        <taxon>Bacteria</taxon>
        <taxon>Bacillati</taxon>
        <taxon>Actinomycetota</taxon>
        <taxon>Actinomycetes</taxon>
        <taxon>Pseudonocardiales</taxon>
        <taxon>Pseudonocardiaceae</taxon>
        <taxon>Haloechinothrix</taxon>
    </lineage>
</organism>
<dbReference type="InterPro" id="IPR000683">
    <property type="entry name" value="Gfo/Idh/MocA-like_OxRdtase_N"/>
</dbReference>